<evidence type="ECO:0000313" key="2">
    <source>
        <dbReference type="Proteomes" id="UP000203117"/>
    </source>
</evidence>
<name>A0A0K2FIR7_9CAUD</name>
<accession>A0A0K2FIR7</accession>
<organism evidence="1 2">
    <name type="scientific">Achromobacter phage phiAxp-3</name>
    <dbReference type="NCBI Taxonomy" id="1664247"/>
    <lineage>
        <taxon>Viruses</taxon>
        <taxon>Duplodnaviria</taxon>
        <taxon>Heunggongvirae</taxon>
        <taxon>Uroviricota</taxon>
        <taxon>Caudoviricetes</taxon>
        <taxon>Schitoviridae</taxon>
        <taxon>Rothmandenesvirinae</taxon>
        <taxon>Dongdastvirus</taxon>
        <taxon>Dongdastvirus Axp3</taxon>
    </lineage>
</organism>
<proteinExistence type="predicted"/>
<evidence type="ECO:0000313" key="1">
    <source>
        <dbReference type="EMBL" id="ALA45548.1"/>
    </source>
</evidence>
<dbReference type="EMBL" id="KT321317">
    <property type="protein sequence ID" value="ALA45548.1"/>
    <property type="molecule type" value="Genomic_DNA"/>
</dbReference>
<dbReference type="RefSeq" id="YP_009208731.1">
    <property type="nucleotide sequence ID" value="NC_028908.2"/>
</dbReference>
<keyword evidence="2" id="KW-1185">Reference proteome</keyword>
<dbReference type="Proteomes" id="UP000203117">
    <property type="component" value="Segment"/>
</dbReference>
<sequence length="94" mass="10660">MTLHLYDVAFNTTFDRGELLEALVLYPVQRILVPPRHAAEVQGMALLLGLPNSFSYVHWQYGSGCLDGWLVVIDPEVEHFICTPGQLPRLEPRK</sequence>
<dbReference type="OrthoDB" id="38373at10239"/>
<dbReference type="KEGG" id="vg:26648409"/>
<reference evidence="1" key="1">
    <citation type="submission" date="2016-02" db="EMBL/GenBank/DDBJ databases">
        <authorList>
            <person name="Zhao X."/>
        </authorList>
    </citation>
    <scope>NUCLEOTIDE SEQUENCE</scope>
</reference>
<dbReference type="GeneID" id="26648409"/>
<gene>
    <name evidence="1" type="ORF">ADP65_00079</name>
</gene>
<protein>
    <submittedName>
        <fullName evidence="1">Uncharacterized protein</fullName>
    </submittedName>
</protein>